<sequence length="159" mass="18032">MAKVPVFYSFHFNNDVMRVQQIRNMGMIDGNEPVSKNDWETVKKSGSAAIEKWIDDNMKYKRCVVVLIGTDTNERPWVIHEIKKAWEDGRGLLGIHIHNLNCPNNGTCSKGKNPFHQFTFKKNGVVVVPPVYDPPASNAYNHIKNNLAAWVDAAIALRK</sequence>
<organism evidence="2">
    <name type="scientific">Polaromonas hydrogenivorans</name>
    <dbReference type="NCBI Taxonomy" id="335476"/>
    <lineage>
        <taxon>Bacteria</taxon>
        <taxon>Pseudomonadati</taxon>
        <taxon>Pseudomonadota</taxon>
        <taxon>Betaproteobacteria</taxon>
        <taxon>Burkholderiales</taxon>
        <taxon>Comamonadaceae</taxon>
        <taxon>Polaromonas</taxon>
    </lineage>
</organism>
<dbReference type="AlphaFoldDB" id="A0AAU7M0E1"/>
<dbReference type="SUPFAM" id="SSF52206">
    <property type="entry name" value="Hypothetical protein MTH538"/>
    <property type="match status" value="1"/>
</dbReference>
<dbReference type="EMBL" id="CP157680">
    <property type="protein sequence ID" value="XBP73276.1"/>
    <property type="molecule type" value="Genomic_DNA"/>
</dbReference>
<feature type="domain" description="Thoeris protein ThsB TIR-like" evidence="1">
    <location>
        <begin position="7"/>
        <end position="100"/>
    </location>
</feature>
<dbReference type="Pfam" id="PF08937">
    <property type="entry name" value="ThsB_TIR"/>
    <property type="match status" value="1"/>
</dbReference>
<evidence type="ECO:0000259" key="1">
    <source>
        <dbReference type="Pfam" id="PF08937"/>
    </source>
</evidence>
<geneLocation type="plasmid" evidence="2">
    <name>p5</name>
</geneLocation>
<dbReference type="RefSeq" id="WP_349283371.1">
    <property type="nucleotide sequence ID" value="NZ_CBCSCU010000040.1"/>
</dbReference>
<protein>
    <submittedName>
        <fullName evidence="2">TIR domain-containing protein</fullName>
    </submittedName>
</protein>
<dbReference type="InterPro" id="IPR036490">
    <property type="entry name" value="ThsB_TIR-like_sf"/>
</dbReference>
<proteinExistence type="predicted"/>
<keyword evidence="2" id="KW-0614">Plasmid</keyword>
<dbReference type="Gene3D" id="3.40.50.9200">
    <property type="entry name" value="Hypothetical protein MTH538"/>
    <property type="match status" value="1"/>
</dbReference>
<accession>A0AAU7M0E1</accession>
<gene>
    <name evidence="2" type="ORF">ABLV49_25895</name>
</gene>
<reference evidence="2" key="1">
    <citation type="submission" date="2024-05" db="EMBL/GenBank/DDBJ databases">
        <authorList>
            <person name="Bunk B."/>
            <person name="Swiderski J."/>
            <person name="Sproer C."/>
            <person name="Thiel V."/>
        </authorList>
    </citation>
    <scope>NUCLEOTIDE SEQUENCE</scope>
    <source>
        <strain evidence="2">DSM 17735</strain>
        <plasmid evidence="2">p5</plasmid>
    </source>
</reference>
<dbReference type="InterPro" id="IPR015032">
    <property type="entry name" value="ThsB__TIR-like_domain"/>
</dbReference>
<evidence type="ECO:0000313" key="2">
    <source>
        <dbReference type="EMBL" id="XBP73276.1"/>
    </source>
</evidence>
<name>A0AAU7M0E1_9BURK</name>